<dbReference type="GO" id="GO:0016020">
    <property type="term" value="C:membrane"/>
    <property type="evidence" value="ECO:0007669"/>
    <property type="project" value="UniProtKB-SubCell"/>
</dbReference>
<dbReference type="PANTHER" id="PTHR34104">
    <property type="entry name" value="TRANSMEMBRANE PROTEIN 254"/>
    <property type="match status" value="1"/>
</dbReference>
<dbReference type="InterPro" id="IPR019595">
    <property type="entry name" value="DUF2470"/>
</dbReference>
<evidence type="ECO:0000259" key="5">
    <source>
        <dbReference type="Pfam" id="PF10615"/>
    </source>
</evidence>
<evidence type="ECO:0000256" key="1">
    <source>
        <dbReference type="ARBA" id="ARBA00004141"/>
    </source>
</evidence>
<feature type="domain" description="DUF2470" evidence="5">
    <location>
        <begin position="10"/>
        <end position="85"/>
    </location>
</feature>
<dbReference type="GeneID" id="28992980"/>
<keyword evidence="4" id="KW-0472">Membrane</keyword>
<evidence type="ECO:0000313" key="6">
    <source>
        <dbReference type="EMBL" id="OAD70441.1"/>
    </source>
</evidence>
<dbReference type="Pfam" id="PF14934">
    <property type="entry name" value="TMEM254"/>
    <property type="match status" value="1"/>
</dbReference>
<sequence length="246" mass="27693">MAPDLIAPHSAPISAYMSVHSATNLAYVRYFGRQDSAVSATFKSLNSRTFTVEYILGDGTRGESVIPFPHLLTRREEIRPVLESMAKEAESALGLPSSLSGPPPLNAIAKAMYAQATNMYTPEEPAAPLDVFYNADPFWQMMIAAGLGLLFLYRYAPDTYIRQHFPQALIQFRNYLGPKMIDNIWRTTVLVHVFESFATMVTCIRRKWYSPINIAKWTASSFIFGVASMNKLVQHGKEVRHGMKYE</sequence>
<evidence type="ECO:0000313" key="7">
    <source>
        <dbReference type="Proteomes" id="UP000077315"/>
    </source>
</evidence>
<protein>
    <recommendedName>
        <fullName evidence="5">DUF2470 domain-containing protein</fullName>
    </recommendedName>
</protein>
<reference evidence="7" key="1">
    <citation type="submission" date="2015-06" db="EMBL/GenBank/DDBJ databases">
        <title>Expansion of signal transduction pathways in fungi by whole-genome duplication.</title>
        <authorList>
            <consortium name="DOE Joint Genome Institute"/>
            <person name="Corrochano L.M."/>
            <person name="Kuo A."/>
            <person name="Marcet-Houben M."/>
            <person name="Polaino S."/>
            <person name="Salamov A."/>
            <person name="Villalobos J.M."/>
            <person name="Alvarez M.I."/>
            <person name="Avalos J."/>
            <person name="Benito E.P."/>
            <person name="Benoit I."/>
            <person name="Burger G."/>
            <person name="Camino L.P."/>
            <person name="Canovas D."/>
            <person name="Cerda-Olmedo E."/>
            <person name="Cheng J.-F."/>
            <person name="Dominguez A."/>
            <person name="Elias M."/>
            <person name="Eslava A.P."/>
            <person name="Glaser F."/>
            <person name="Grimwood J."/>
            <person name="Gutierrez G."/>
            <person name="Heitman J."/>
            <person name="Henrissat B."/>
            <person name="Iturriaga E.A."/>
            <person name="Lang B.F."/>
            <person name="Lavin J.L."/>
            <person name="Lee S."/>
            <person name="Li W."/>
            <person name="Lindquist E."/>
            <person name="Lopez-Garcia S."/>
            <person name="Luque E.M."/>
            <person name="Marcos A.T."/>
            <person name="Martin J."/>
            <person name="McCluskey K."/>
            <person name="Medina H.R."/>
            <person name="Miralles-Duran A."/>
            <person name="Miyazaki A."/>
            <person name="Munoz-Torres E."/>
            <person name="Oguiza J.A."/>
            <person name="Ohm R."/>
            <person name="Olmedo M."/>
            <person name="Orejas M."/>
            <person name="Ortiz-Castellanos L."/>
            <person name="Pisabarro A.G."/>
            <person name="Rodriguez-Romero J."/>
            <person name="Ruiz-Herrera J."/>
            <person name="Ruiz-Vazquez R."/>
            <person name="Sanz C."/>
            <person name="Schackwitz W."/>
            <person name="Schmutz J."/>
            <person name="Shahriari M."/>
            <person name="Shelest E."/>
            <person name="Silva-Franco F."/>
            <person name="Soanes D."/>
            <person name="Syed K."/>
            <person name="Tagua V.G."/>
            <person name="Talbot N.J."/>
            <person name="Thon M."/>
            <person name="De vries R.P."/>
            <person name="Wiebenga A."/>
            <person name="Yadav J.S."/>
            <person name="Braun E.L."/>
            <person name="Baker S."/>
            <person name="Garre V."/>
            <person name="Horwitz B."/>
            <person name="Torres-Martinez S."/>
            <person name="Idnurm A."/>
            <person name="Herrera-Estrella A."/>
            <person name="Gabaldon T."/>
            <person name="Grigoriev I.V."/>
        </authorList>
    </citation>
    <scope>NUCLEOTIDE SEQUENCE [LARGE SCALE GENOMIC DNA]</scope>
    <source>
        <strain evidence="7">NRRL 1555(-)</strain>
    </source>
</reference>
<keyword evidence="2" id="KW-0812">Transmembrane</keyword>
<dbReference type="InterPro" id="IPR028110">
    <property type="entry name" value="TMEM254"/>
</dbReference>
<evidence type="ECO:0000256" key="4">
    <source>
        <dbReference type="ARBA" id="ARBA00023136"/>
    </source>
</evidence>
<dbReference type="Pfam" id="PF10615">
    <property type="entry name" value="DUF2470"/>
    <property type="match status" value="1"/>
</dbReference>
<dbReference type="EMBL" id="KV440988">
    <property type="protein sequence ID" value="OAD70441.1"/>
    <property type="molecule type" value="Genomic_DNA"/>
</dbReference>
<evidence type="ECO:0000256" key="3">
    <source>
        <dbReference type="ARBA" id="ARBA00022989"/>
    </source>
</evidence>
<dbReference type="VEuPathDB" id="FungiDB:PHYBLDRAFT_148357"/>
<dbReference type="PANTHER" id="PTHR34104:SF3">
    <property type="entry name" value="TRANSMEMBRANE PROTEIN 254"/>
    <property type="match status" value="1"/>
</dbReference>
<dbReference type="Proteomes" id="UP000077315">
    <property type="component" value="Unassembled WGS sequence"/>
</dbReference>
<dbReference type="InterPro" id="IPR037119">
    <property type="entry name" value="Haem_oxidase_HugZ-like_sf"/>
</dbReference>
<dbReference type="AlphaFoldDB" id="A0A163A1I9"/>
<name>A0A163A1I9_PHYB8</name>
<dbReference type="InParanoid" id="A0A163A1I9"/>
<dbReference type="OrthoDB" id="5553410at2759"/>
<comment type="subcellular location">
    <subcellularLocation>
        <location evidence="1">Membrane</location>
        <topology evidence="1">Multi-pass membrane protein</topology>
    </subcellularLocation>
</comment>
<dbReference type="Gene3D" id="3.20.180.10">
    <property type="entry name" value="PNP-oxidase-like"/>
    <property type="match status" value="1"/>
</dbReference>
<keyword evidence="3" id="KW-1133">Transmembrane helix</keyword>
<proteinExistence type="predicted"/>
<accession>A0A163A1I9</accession>
<organism evidence="6 7">
    <name type="scientific">Phycomyces blakesleeanus (strain ATCC 8743b / DSM 1359 / FGSC 10004 / NBRC 33097 / NRRL 1555)</name>
    <dbReference type="NCBI Taxonomy" id="763407"/>
    <lineage>
        <taxon>Eukaryota</taxon>
        <taxon>Fungi</taxon>
        <taxon>Fungi incertae sedis</taxon>
        <taxon>Mucoromycota</taxon>
        <taxon>Mucoromycotina</taxon>
        <taxon>Mucoromycetes</taxon>
        <taxon>Mucorales</taxon>
        <taxon>Phycomycetaceae</taxon>
        <taxon>Phycomyces</taxon>
    </lineage>
</organism>
<gene>
    <name evidence="6" type="ORF">PHYBLDRAFT_148357</name>
</gene>
<keyword evidence="7" id="KW-1185">Reference proteome</keyword>
<evidence type="ECO:0000256" key="2">
    <source>
        <dbReference type="ARBA" id="ARBA00022692"/>
    </source>
</evidence>
<dbReference type="RefSeq" id="XP_018288481.1">
    <property type="nucleotide sequence ID" value="XM_018432074.1"/>
</dbReference>